<dbReference type="EMBL" id="CP023004">
    <property type="protein sequence ID" value="AWI08458.1"/>
    <property type="molecule type" value="Genomic_DNA"/>
</dbReference>
<evidence type="ECO:0000256" key="2">
    <source>
        <dbReference type="SAM" id="SignalP"/>
    </source>
</evidence>
<evidence type="ECO:0000313" key="4">
    <source>
        <dbReference type="Proteomes" id="UP000244896"/>
    </source>
</evidence>
<keyword evidence="2" id="KW-0732">Signal</keyword>
<organism evidence="3 4">
    <name type="scientific">Ereboglobus luteus</name>
    <dbReference type="NCBI Taxonomy" id="1796921"/>
    <lineage>
        <taxon>Bacteria</taxon>
        <taxon>Pseudomonadati</taxon>
        <taxon>Verrucomicrobiota</taxon>
        <taxon>Opitutia</taxon>
        <taxon>Opitutales</taxon>
        <taxon>Opitutaceae</taxon>
        <taxon>Ereboglobus</taxon>
    </lineage>
</organism>
<proteinExistence type="predicted"/>
<feature type="signal peptide" evidence="2">
    <location>
        <begin position="1"/>
        <end position="28"/>
    </location>
</feature>
<dbReference type="KEGG" id="elut:CKA38_03615"/>
<keyword evidence="1" id="KW-0175">Coiled coil</keyword>
<dbReference type="AlphaFoldDB" id="A0A2U8E0T9"/>
<evidence type="ECO:0000256" key="1">
    <source>
        <dbReference type="SAM" id="Coils"/>
    </source>
</evidence>
<keyword evidence="4" id="KW-1185">Reference proteome</keyword>
<name>A0A2U8E0T9_9BACT</name>
<reference evidence="3 4" key="1">
    <citation type="journal article" date="2018" name="Syst. Appl. Microbiol.">
        <title>Ereboglobus luteus gen. nov. sp. nov. from cockroach guts, and new insights into the oxygen relationship of the genera Opitutus and Didymococcus (Verrucomicrobia: Opitutaceae).</title>
        <authorList>
            <person name="Tegtmeier D."/>
            <person name="Belitz A."/>
            <person name="Radek R."/>
            <person name="Heimerl T."/>
            <person name="Brune A."/>
        </authorList>
    </citation>
    <scope>NUCLEOTIDE SEQUENCE [LARGE SCALE GENOMIC DNA]</scope>
    <source>
        <strain evidence="3 4">Ho45</strain>
    </source>
</reference>
<gene>
    <name evidence="3" type="ORF">CKA38_03615</name>
</gene>
<dbReference type="Proteomes" id="UP000244896">
    <property type="component" value="Chromosome"/>
</dbReference>
<feature type="coiled-coil region" evidence="1">
    <location>
        <begin position="153"/>
        <end position="180"/>
    </location>
</feature>
<sequence length="181" mass="19994">MAQLFTAMKTYRHSLVFSLIALACLFLAACSEPADPRTAPITAASPDAFKEWTAKAGQKIPAAEMREFEECVKEIRLGIMLRKEASGVDPVAWKLCEYINGKTFGEVLLLGYDTEAGAVAKEIELQRANMQKIEERLNGPGSDAAKAPLRDHYAQVKDNVEKLEARLKKAKARLAELQAKK</sequence>
<accession>A0A2U8E0T9</accession>
<protein>
    <submittedName>
        <fullName evidence="3">Uncharacterized protein</fullName>
    </submittedName>
</protein>
<evidence type="ECO:0000313" key="3">
    <source>
        <dbReference type="EMBL" id="AWI08458.1"/>
    </source>
</evidence>
<feature type="chain" id="PRO_5015943944" evidence="2">
    <location>
        <begin position="29"/>
        <end position="181"/>
    </location>
</feature>